<reference evidence="1" key="2">
    <citation type="submission" date="2021-09" db="EMBL/GenBank/DDBJ databases">
        <authorList>
            <person name="Gilroy R."/>
        </authorList>
    </citation>
    <scope>NUCLEOTIDE SEQUENCE</scope>
    <source>
        <strain evidence="1">4100</strain>
    </source>
</reference>
<dbReference type="AlphaFoldDB" id="A0A4V1LA69"/>
<dbReference type="Pfam" id="PF08238">
    <property type="entry name" value="Sel1"/>
    <property type="match status" value="3"/>
</dbReference>
<sequence>MNRYVLAVVMVFALFSSIHSSAIDGNFLVVNMDGRSGYTVEIGGKKYTPVDDAIQVFLPYGQHVCTFSAESRVSESKTVEIIPKERTRIRAPYLGWEKGSLLFNYMPEDAMVKMEVMHPGTDYFTGGLRDKTVPFASDVEVGHYKCLVFKEGYETQYIEFDISKGERTDIAGNLKKLSDVHGYDPYRAEEYRFGQYPDFDNYKTYEVIDCSDSRYKSALQDLIEMARKGDKKALITYVNATGHGTVNEDNIKDDREWALSRLLELGNAGDAESMYAYAYAHFGIMPIKELREYYKKAADLGSAEACFTIIWDIYVYDDWKESNFGPGTDYQVYRDKGAAMGHLDCMFWKAEDIFEENPKEAFQLYLKCAQAGDGLAMHNLAYMYYMGLGVDPDPAEGHRWIKRAAGTGVPNAIAFLASKEPLYKITSGGTERMMFSYGDFEPYRGKP</sequence>
<proteinExistence type="predicted"/>
<reference evidence="1" key="1">
    <citation type="journal article" date="2021" name="PeerJ">
        <title>Extensive microbial diversity within the chicken gut microbiome revealed by metagenomics and culture.</title>
        <authorList>
            <person name="Gilroy R."/>
            <person name="Ravi A."/>
            <person name="Getino M."/>
            <person name="Pursley I."/>
            <person name="Horton D.L."/>
            <person name="Alikhan N.F."/>
            <person name="Baker D."/>
            <person name="Gharbi K."/>
            <person name="Hall N."/>
            <person name="Watson M."/>
            <person name="Adriaenssens E.M."/>
            <person name="Foster-Nyarko E."/>
            <person name="Jarju S."/>
            <person name="Secka A."/>
            <person name="Antonio M."/>
            <person name="Oren A."/>
            <person name="Chaudhuri R.R."/>
            <person name="La Ragione R."/>
            <person name="Hildebrand F."/>
            <person name="Pallen M.J."/>
        </authorList>
    </citation>
    <scope>NUCLEOTIDE SEQUENCE</scope>
    <source>
        <strain evidence="1">4100</strain>
    </source>
</reference>
<dbReference type="InterPro" id="IPR006597">
    <property type="entry name" value="Sel1-like"/>
</dbReference>
<name>A0A4V1LA69_9BACT</name>
<organism evidence="1 2">
    <name type="scientific">Candidatus Amulumruptor caecigallinarius</name>
    <dbReference type="NCBI Taxonomy" id="2109911"/>
    <lineage>
        <taxon>Bacteria</taxon>
        <taxon>Pseudomonadati</taxon>
        <taxon>Bacteroidota</taxon>
        <taxon>Bacteroidia</taxon>
        <taxon>Bacteroidales</taxon>
        <taxon>Muribaculaceae</taxon>
        <taxon>Candidatus Amulumruptor</taxon>
    </lineage>
</organism>
<dbReference type="InterPro" id="IPR011990">
    <property type="entry name" value="TPR-like_helical_dom_sf"/>
</dbReference>
<dbReference type="SMART" id="SM00671">
    <property type="entry name" value="SEL1"/>
    <property type="match status" value="3"/>
</dbReference>
<dbReference type="SUPFAM" id="SSF81901">
    <property type="entry name" value="HCP-like"/>
    <property type="match status" value="2"/>
</dbReference>
<accession>A0A4V1LA69</accession>
<comment type="caution">
    <text evidence="1">The sequence shown here is derived from an EMBL/GenBank/DDBJ whole genome shotgun (WGS) entry which is preliminary data.</text>
</comment>
<dbReference type="InterPro" id="IPR050767">
    <property type="entry name" value="Sel1_AlgK"/>
</dbReference>
<dbReference type="PANTHER" id="PTHR11102:SF160">
    <property type="entry name" value="ERAD-ASSOCIATED E3 UBIQUITIN-PROTEIN LIGASE COMPONENT HRD3"/>
    <property type="match status" value="1"/>
</dbReference>
<dbReference type="Gene3D" id="1.25.40.10">
    <property type="entry name" value="Tetratricopeptide repeat domain"/>
    <property type="match status" value="2"/>
</dbReference>
<dbReference type="Proteomes" id="UP000711407">
    <property type="component" value="Unassembled WGS sequence"/>
</dbReference>
<gene>
    <name evidence="1" type="ORF">K8V47_01070</name>
</gene>
<evidence type="ECO:0000313" key="2">
    <source>
        <dbReference type="Proteomes" id="UP000711407"/>
    </source>
</evidence>
<evidence type="ECO:0000313" key="1">
    <source>
        <dbReference type="EMBL" id="HJE38344.1"/>
    </source>
</evidence>
<dbReference type="PANTHER" id="PTHR11102">
    <property type="entry name" value="SEL-1-LIKE PROTEIN"/>
    <property type="match status" value="1"/>
</dbReference>
<protein>
    <submittedName>
        <fullName evidence="1">Sel1 repeat family protein</fullName>
    </submittedName>
</protein>
<dbReference type="EMBL" id="DYXT01000009">
    <property type="protein sequence ID" value="HJE38344.1"/>
    <property type="molecule type" value="Genomic_DNA"/>
</dbReference>